<dbReference type="InterPro" id="IPR011717">
    <property type="entry name" value="TPR-4"/>
</dbReference>
<accession>A0A542W1T8</accession>
<organism evidence="4 5">
    <name type="scientific">Zymomonas mobilis</name>
    <dbReference type="NCBI Taxonomy" id="542"/>
    <lineage>
        <taxon>Bacteria</taxon>
        <taxon>Pseudomonadati</taxon>
        <taxon>Pseudomonadota</taxon>
        <taxon>Alphaproteobacteria</taxon>
        <taxon>Sphingomonadales</taxon>
        <taxon>Zymomonadaceae</taxon>
        <taxon>Zymomonas</taxon>
    </lineage>
</organism>
<dbReference type="Pfam" id="PF07721">
    <property type="entry name" value="TPR_4"/>
    <property type="match status" value="1"/>
</dbReference>
<dbReference type="InterPro" id="IPR011990">
    <property type="entry name" value="TPR-like_helical_dom_sf"/>
</dbReference>
<sequence length="557" mass="61168">MARPSLFLSVMIPFIRIIPLTVLLTVPFASVSAHKAGLSSLQRYMEGQVASFSGNPDLAARDFFSVFNEHPDDKRLALKAYREAQVADNTKITLATLSHMEKDGFRTGDGPFLILAKAVQQHRWKEAHQLIDRMEQNHYALFPFAPLLRAWVKFGAGEDNPLSELDKADESIKVFVPEVRGLLLLATGEYDEALPLLEPSMGGGTGRANRLRILAAGIMSHRDGAKSRALLEGSSASLAKARQMFAKNPKSLPSKLTVEVGMSELFLRMAALMGSKQSLTKPVGLGLGRASSWMTPNNAENWLIIAEILSSFGQLSDARIALNHITPEDPFYNMATSMQISFYLREKRKDMALNLAQNVVRQPDATVEDWYNLAEIEGDSGNFDAALAALSHVDKTMSKDWQMWILKGNLLDAAGHWPEAKAAYEQAVAIAPNNPITLNTLGYSQLEKRENIQSASILLMKALGAMPIDPAIIDSCGWSQYLSGRVDDAVFLLENAAELAPKESTIYEHLGDAYWTAGRHFDARYAWQASLVTAEDKATARIKGKIDLGLTPALAAP</sequence>
<dbReference type="InterPro" id="IPR019734">
    <property type="entry name" value="TPR_rpt"/>
</dbReference>
<dbReference type="Proteomes" id="UP000316887">
    <property type="component" value="Unassembled WGS sequence"/>
</dbReference>
<feature type="repeat" description="TPR" evidence="3">
    <location>
        <begin position="401"/>
        <end position="434"/>
    </location>
</feature>
<comment type="caution">
    <text evidence="4">The sequence shown here is derived from an EMBL/GenBank/DDBJ whole genome shotgun (WGS) entry which is preliminary data.</text>
</comment>
<dbReference type="PROSITE" id="PS50005">
    <property type="entry name" value="TPR"/>
    <property type="match status" value="1"/>
</dbReference>
<reference evidence="4 5" key="1">
    <citation type="submission" date="2019-06" db="EMBL/GenBank/DDBJ databases">
        <title>Genome sequencing of Zymomonas mobilis strains for genetic engineering and biofuel applications.</title>
        <authorList>
            <person name="Teravest M."/>
        </authorList>
    </citation>
    <scope>NUCLEOTIDE SEQUENCE [LARGE SCALE GENOMIC DNA]</scope>
    <source>
        <strain evidence="4 5">AN0101</strain>
    </source>
</reference>
<dbReference type="InterPro" id="IPR013105">
    <property type="entry name" value="TPR_2"/>
</dbReference>
<dbReference type="AlphaFoldDB" id="A0A542W1T8"/>
<dbReference type="PANTHER" id="PTHR12558">
    <property type="entry name" value="CELL DIVISION CYCLE 16,23,27"/>
    <property type="match status" value="1"/>
</dbReference>
<gene>
    <name evidence="4" type="ORF">FBY58_1148</name>
</gene>
<evidence type="ECO:0000256" key="1">
    <source>
        <dbReference type="ARBA" id="ARBA00022737"/>
    </source>
</evidence>
<protein>
    <submittedName>
        <fullName evidence="4">Tetratricopeptide repeat protein</fullName>
    </submittedName>
</protein>
<evidence type="ECO:0000313" key="5">
    <source>
        <dbReference type="Proteomes" id="UP000316887"/>
    </source>
</evidence>
<dbReference type="RefSeq" id="WP_260432123.1">
    <property type="nucleotide sequence ID" value="NZ_VFOF01000001.1"/>
</dbReference>
<dbReference type="Gene3D" id="1.25.40.10">
    <property type="entry name" value="Tetratricopeptide repeat domain"/>
    <property type="match status" value="1"/>
</dbReference>
<dbReference type="Pfam" id="PF07719">
    <property type="entry name" value="TPR_2"/>
    <property type="match status" value="1"/>
</dbReference>
<name>A0A542W1T8_ZYMMB</name>
<keyword evidence="2 3" id="KW-0802">TPR repeat</keyword>
<dbReference type="EMBL" id="VFOF01000001">
    <property type="protein sequence ID" value="TQL17557.1"/>
    <property type="molecule type" value="Genomic_DNA"/>
</dbReference>
<evidence type="ECO:0000313" key="4">
    <source>
        <dbReference type="EMBL" id="TQL17557.1"/>
    </source>
</evidence>
<dbReference type="SUPFAM" id="SSF48452">
    <property type="entry name" value="TPR-like"/>
    <property type="match status" value="1"/>
</dbReference>
<dbReference type="SMART" id="SM00028">
    <property type="entry name" value="TPR"/>
    <property type="match status" value="4"/>
</dbReference>
<dbReference type="GO" id="GO:0042802">
    <property type="term" value="F:identical protein binding"/>
    <property type="evidence" value="ECO:0007669"/>
    <property type="project" value="InterPro"/>
</dbReference>
<keyword evidence="1" id="KW-0677">Repeat</keyword>
<dbReference type="Pfam" id="PF13432">
    <property type="entry name" value="TPR_16"/>
    <property type="match status" value="1"/>
</dbReference>
<evidence type="ECO:0000256" key="2">
    <source>
        <dbReference type="ARBA" id="ARBA00022803"/>
    </source>
</evidence>
<proteinExistence type="predicted"/>
<dbReference type="PANTHER" id="PTHR12558:SF13">
    <property type="entry name" value="CELL DIVISION CYCLE PROTEIN 27 HOMOLOG"/>
    <property type="match status" value="1"/>
</dbReference>
<evidence type="ECO:0000256" key="3">
    <source>
        <dbReference type="PROSITE-ProRule" id="PRU00339"/>
    </source>
</evidence>